<dbReference type="eggNOG" id="COG2931">
    <property type="taxonomic scope" value="Bacteria"/>
</dbReference>
<dbReference type="STRING" id="314256.OG2516_02339"/>
<dbReference type="OrthoDB" id="7873527at2"/>
<keyword evidence="3" id="KW-1185">Reference proteome</keyword>
<gene>
    <name evidence="2" type="ORF">OG2516_02339</name>
</gene>
<dbReference type="Proteomes" id="UP000003635">
    <property type="component" value="Unassembled WGS sequence"/>
</dbReference>
<comment type="caution">
    <text evidence="2">The sequence shown here is derived from an EMBL/GenBank/DDBJ whole genome shotgun (WGS) entry which is preliminary data.</text>
</comment>
<dbReference type="EMBL" id="AAOT01000005">
    <property type="protein sequence ID" value="EAR52238.1"/>
    <property type="molecule type" value="Genomic_DNA"/>
</dbReference>
<accession>Q2CHQ6</accession>
<dbReference type="HOGENOM" id="CLU_117140_0_0_5"/>
<dbReference type="Pfam" id="PF13403">
    <property type="entry name" value="Hint_2"/>
    <property type="match status" value="1"/>
</dbReference>
<dbReference type="RefSeq" id="WP_007253998.1">
    <property type="nucleotide sequence ID" value="NZ_CH724107.1"/>
</dbReference>
<dbReference type="InterPro" id="IPR028992">
    <property type="entry name" value="Hedgehog/Intein_dom"/>
</dbReference>
<evidence type="ECO:0000259" key="1">
    <source>
        <dbReference type="Pfam" id="PF13403"/>
    </source>
</evidence>
<organism evidence="2 3">
    <name type="scientific">Oceanicola granulosus (strain ATCC BAA-861 / DSM 15982 / KCTC 12143 / HTCC2516)</name>
    <dbReference type="NCBI Taxonomy" id="314256"/>
    <lineage>
        <taxon>Bacteria</taxon>
        <taxon>Pseudomonadati</taxon>
        <taxon>Pseudomonadota</taxon>
        <taxon>Alphaproteobacteria</taxon>
        <taxon>Rhodobacterales</taxon>
        <taxon>Roseobacteraceae</taxon>
        <taxon>Oceanicola</taxon>
    </lineage>
</organism>
<evidence type="ECO:0000313" key="3">
    <source>
        <dbReference type="Proteomes" id="UP000003635"/>
    </source>
</evidence>
<dbReference type="SUPFAM" id="SSF51294">
    <property type="entry name" value="Hedgehog/intein (Hint) domain"/>
    <property type="match status" value="1"/>
</dbReference>
<protein>
    <recommendedName>
        <fullName evidence="1">Hedgehog/Intein (Hint) domain-containing protein</fullName>
    </recommendedName>
</protein>
<dbReference type="InterPro" id="IPR036844">
    <property type="entry name" value="Hint_dom_sf"/>
</dbReference>
<dbReference type="AlphaFoldDB" id="Q2CHQ6"/>
<evidence type="ECO:0000313" key="2">
    <source>
        <dbReference type="EMBL" id="EAR52238.1"/>
    </source>
</evidence>
<reference evidence="2 3" key="1">
    <citation type="journal article" date="2010" name="J. Bacteriol.">
        <title>Genome sequences of Oceanicola granulosus HTCC2516(T) and Oceanicola batsensis HTCC2597(TDelta).</title>
        <authorList>
            <person name="Thrash J.C."/>
            <person name="Cho J.C."/>
            <person name="Vergin K.L."/>
            <person name="Giovannoni S.J."/>
        </authorList>
    </citation>
    <scope>NUCLEOTIDE SEQUENCE [LARGE SCALE GENOMIC DNA]</scope>
    <source>
        <strain evidence="3">ATCC BAA-861 / DSM 15982 / KCTC 12143 / HTCC2516</strain>
    </source>
</reference>
<sequence length="159" mass="17117">MDLETNTAGAAAGGARVDTTQEVTGFCAGTSLMTMDGELPVEHLGAGDRIITRDSGMAVLREVRVRDVELTPIRIKAGSLGHTRPDRDMLIAPDALVHIRDWRAEAMFGARAAMVPARRLIDGEFISPAARTTARVYDLVFDRQHVLYADGLEVASAAV</sequence>
<name>Q2CHQ6_OCEGH</name>
<proteinExistence type="predicted"/>
<feature type="domain" description="Hedgehog/Intein (Hint)" evidence="1">
    <location>
        <begin position="25"/>
        <end position="156"/>
    </location>
</feature>